<gene>
    <name evidence="1" type="ORF">MRATA1EN3_LOCUS14790</name>
</gene>
<evidence type="ECO:0000313" key="1">
    <source>
        <dbReference type="EMBL" id="CAI9703577.1"/>
    </source>
</evidence>
<dbReference type="EMBL" id="OX596109">
    <property type="protein sequence ID" value="CAI9703577.1"/>
    <property type="molecule type" value="Genomic_DNA"/>
</dbReference>
<accession>A0ACB0ES18</accession>
<sequence length="237" mass="25512">MFQEQKAGRGLQQNEVSEEQVVQGGGPCSWVRILTNYKKPEVDDKQKNDPKDMYKGGLRLQVRGRGADESLPLLLAAFWLLDMHGDPSKDTLSLDSKETGGRGGGHKKQCHHLPSFSLSLHVRGVVRGATDAKFTGLIPGPILWAKPALLCTQEPTKEMLLLGHSIAQRNSPEKEGPEEEAPERAGLAAAAAQAAGTSPPRAALPALLPRRAAGMGRPREPERAQEPPPPASHSPRA</sequence>
<organism evidence="1 2">
    <name type="scientific">Rangifer tarandus platyrhynchus</name>
    <name type="common">Svalbard reindeer</name>
    <dbReference type="NCBI Taxonomy" id="3082113"/>
    <lineage>
        <taxon>Eukaryota</taxon>
        <taxon>Metazoa</taxon>
        <taxon>Chordata</taxon>
        <taxon>Craniata</taxon>
        <taxon>Vertebrata</taxon>
        <taxon>Euteleostomi</taxon>
        <taxon>Mammalia</taxon>
        <taxon>Eutheria</taxon>
        <taxon>Laurasiatheria</taxon>
        <taxon>Artiodactyla</taxon>
        <taxon>Ruminantia</taxon>
        <taxon>Pecora</taxon>
        <taxon>Cervidae</taxon>
        <taxon>Odocoileinae</taxon>
        <taxon>Rangifer</taxon>
    </lineage>
</organism>
<dbReference type="Proteomes" id="UP001162501">
    <property type="component" value="Chromosome 25"/>
</dbReference>
<name>A0ACB0ES18_RANTA</name>
<proteinExistence type="predicted"/>
<protein>
    <submittedName>
        <fullName evidence="1">Uncharacterized protein</fullName>
    </submittedName>
</protein>
<reference evidence="1" key="1">
    <citation type="submission" date="2023-05" db="EMBL/GenBank/DDBJ databases">
        <authorList>
            <consortium name="ELIXIR-Norway"/>
        </authorList>
    </citation>
    <scope>NUCLEOTIDE SEQUENCE</scope>
</reference>
<evidence type="ECO:0000313" key="2">
    <source>
        <dbReference type="Proteomes" id="UP001162501"/>
    </source>
</evidence>